<dbReference type="RefSeq" id="XP_041188129.1">
    <property type="nucleotide sequence ID" value="XM_041331650.1"/>
</dbReference>
<dbReference type="EMBL" id="JABBWG010000043">
    <property type="protein sequence ID" value="KAG1807526.1"/>
    <property type="molecule type" value="Genomic_DNA"/>
</dbReference>
<feature type="non-terminal residue" evidence="1">
    <location>
        <position position="1"/>
    </location>
</feature>
<evidence type="ECO:0000313" key="2">
    <source>
        <dbReference type="Proteomes" id="UP000807769"/>
    </source>
</evidence>
<dbReference type="AlphaFoldDB" id="A0A9P7J888"/>
<keyword evidence="2" id="KW-1185">Reference proteome</keyword>
<gene>
    <name evidence="1" type="ORF">BJ212DRAFT_1281866</name>
</gene>
<accession>A0A9P7J888</accession>
<organism evidence="1 2">
    <name type="scientific">Suillus subaureus</name>
    <dbReference type="NCBI Taxonomy" id="48587"/>
    <lineage>
        <taxon>Eukaryota</taxon>
        <taxon>Fungi</taxon>
        <taxon>Dikarya</taxon>
        <taxon>Basidiomycota</taxon>
        <taxon>Agaricomycotina</taxon>
        <taxon>Agaricomycetes</taxon>
        <taxon>Agaricomycetidae</taxon>
        <taxon>Boletales</taxon>
        <taxon>Suillineae</taxon>
        <taxon>Suillaceae</taxon>
        <taxon>Suillus</taxon>
    </lineage>
</organism>
<dbReference type="Proteomes" id="UP000807769">
    <property type="component" value="Unassembled WGS sequence"/>
</dbReference>
<dbReference type="GeneID" id="64625667"/>
<reference evidence="1" key="1">
    <citation type="journal article" date="2020" name="New Phytol.">
        <title>Comparative genomics reveals dynamic genome evolution in host specialist ectomycorrhizal fungi.</title>
        <authorList>
            <person name="Lofgren L.A."/>
            <person name="Nguyen N.H."/>
            <person name="Vilgalys R."/>
            <person name="Ruytinx J."/>
            <person name="Liao H.L."/>
            <person name="Branco S."/>
            <person name="Kuo A."/>
            <person name="LaButti K."/>
            <person name="Lipzen A."/>
            <person name="Andreopoulos W."/>
            <person name="Pangilinan J."/>
            <person name="Riley R."/>
            <person name="Hundley H."/>
            <person name="Na H."/>
            <person name="Barry K."/>
            <person name="Grigoriev I.V."/>
            <person name="Stajich J.E."/>
            <person name="Kennedy P.G."/>
        </authorList>
    </citation>
    <scope>NUCLEOTIDE SEQUENCE</scope>
    <source>
        <strain evidence="1">MN1</strain>
    </source>
</reference>
<proteinExistence type="predicted"/>
<evidence type="ECO:0000313" key="1">
    <source>
        <dbReference type="EMBL" id="KAG1807526.1"/>
    </source>
</evidence>
<dbReference type="OrthoDB" id="1607513at2759"/>
<sequence>LDFQKAINNFVAKMCELHQYELSVDDWQSIALVTGWLKAFQSATTQMSMSKCPMLSSAHAIFQGLKESTSG</sequence>
<protein>
    <submittedName>
        <fullName evidence="1">Uncharacterized protein</fullName>
    </submittedName>
</protein>
<comment type="caution">
    <text evidence="1">The sequence shown here is derived from an EMBL/GenBank/DDBJ whole genome shotgun (WGS) entry which is preliminary data.</text>
</comment>
<name>A0A9P7J888_9AGAM</name>